<dbReference type="Proteomes" id="UP000053989">
    <property type="component" value="Unassembled WGS sequence"/>
</dbReference>
<dbReference type="Gene3D" id="3.20.20.80">
    <property type="entry name" value="Glycosidases"/>
    <property type="match status" value="1"/>
</dbReference>
<proteinExistence type="inferred from homology"/>
<evidence type="ECO:0000256" key="6">
    <source>
        <dbReference type="RuleBase" id="RU003690"/>
    </source>
</evidence>
<dbReference type="AlphaFoldDB" id="A0A0C3DCN5"/>
<dbReference type="STRING" id="1036808.A0A0C3DCN5"/>
<dbReference type="InterPro" id="IPR001360">
    <property type="entry name" value="Glyco_hydro_1"/>
</dbReference>
<dbReference type="EMBL" id="KN822161">
    <property type="protein sequence ID" value="KIM54154.1"/>
    <property type="molecule type" value="Genomic_DNA"/>
</dbReference>
<accession>A0A0C3DCN5</accession>
<name>A0A0C3DCN5_9AGAM</name>
<dbReference type="InParanoid" id="A0A0C3DCN5"/>
<dbReference type="HOGENOM" id="CLU_001859_4_0_1"/>
<evidence type="ECO:0000256" key="4">
    <source>
        <dbReference type="ARBA" id="ARBA00023295"/>
    </source>
</evidence>
<protein>
    <recommendedName>
        <fullName evidence="2">beta-glucosidase</fullName>
        <ecNumber evidence="2">3.2.1.21</ecNumber>
    </recommendedName>
</protein>
<dbReference type="GO" id="GO:0005975">
    <property type="term" value="P:carbohydrate metabolic process"/>
    <property type="evidence" value="ECO:0007669"/>
    <property type="project" value="InterPro"/>
</dbReference>
<keyword evidence="8" id="KW-1185">Reference proteome</keyword>
<feature type="active site" description="Nucleophile" evidence="5">
    <location>
        <position position="119"/>
    </location>
</feature>
<organism evidence="7 8">
    <name type="scientific">Scleroderma citrinum Foug A</name>
    <dbReference type="NCBI Taxonomy" id="1036808"/>
    <lineage>
        <taxon>Eukaryota</taxon>
        <taxon>Fungi</taxon>
        <taxon>Dikarya</taxon>
        <taxon>Basidiomycota</taxon>
        <taxon>Agaricomycotina</taxon>
        <taxon>Agaricomycetes</taxon>
        <taxon>Agaricomycetidae</taxon>
        <taxon>Boletales</taxon>
        <taxon>Sclerodermatineae</taxon>
        <taxon>Sclerodermataceae</taxon>
        <taxon>Scleroderma</taxon>
    </lineage>
</organism>
<evidence type="ECO:0000313" key="7">
    <source>
        <dbReference type="EMBL" id="KIM54154.1"/>
    </source>
</evidence>
<reference evidence="7 8" key="1">
    <citation type="submission" date="2014-04" db="EMBL/GenBank/DDBJ databases">
        <authorList>
            <consortium name="DOE Joint Genome Institute"/>
            <person name="Kuo A."/>
            <person name="Kohler A."/>
            <person name="Nagy L.G."/>
            <person name="Floudas D."/>
            <person name="Copeland A."/>
            <person name="Barry K.W."/>
            <person name="Cichocki N."/>
            <person name="Veneault-Fourrey C."/>
            <person name="LaButti K."/>
            <person name="Lindquist E.A."/>
            <person name="Lipzen A."/>
            <person name="Lundell T."/>
            <person name="Morin E."/>
            <person name="Murat C."/>
            <person name="Sun H."/>
            <person name="Tunlid A."/>
            <person name="Henrissat B."/>
            <person name="Grigoriev I.V."/>
            <person name="Hibbett D.S."/>
            <person name="Martin F."/>
            <person name="Nordberg H.P."/>
            <person name="Cantor M.N."/>
            <person name="Hua S.X."/>
        </authorList>
    </citation>
    <scope>NUCLEOTIDE SEQUENCE [LARGE SCALE GENOMIC DNA]</scope>
    <source>
        <strain evidence="7 8">Foug A</strain>
    </source>
</reference>
<dbReference type="Pfam" id="PF00232">
    <property type="entry name" value="Glyco_hydro_1"/>
    <property type="match status" value="1"/>
</dbReference>
<dbReference type="PANTHER" id="PTHR10353">
    <property type="entry name" value="GLYCOSYL HYDROLASE"/>
    <property type="match status" value="1"/>
</dbReference>
<dbReference type="PANTHER" id="PTHR10353:SF36">
    <property type="entry name" value="LP05116P"/>
    <property type="match status" value="1"/>
</dbReference>
<keyword evidence="3 7" id="KW-0378">Hydrolase</keyword>
<dbReference type="PROSITE" id="PS00572">
    <property type="entry name" value="GLYCOSYL_HYDROL_F1_1"/>
    <property type="match status" value="1"/>
</dbReference>
<dbReference type="OrthoDB" id="65569at2759"/>
<comment type="similarity">
    <text evidence="1 6">Belongs to the glycosyl hydrolase 1 family.</text>
</comment>
<dbReference type="SUPFAM" id="SSF51445">
    <property type="entry name" value="(Trans)glycosidases"/>
    <property type="match status" value="1"/>
</dbReference>
<dbReference type="InterPro" id="IPR018120">
    <property type="entry name" value="Glyco_hydro_1_AS"/>
</dbReference>
<evidence type="ECO:0000256" key="3">
    <source>
        <dbReference type="ARBA" id="ARBA00022801"/>
    </source>
</evidence>
<evidence type="ECO:0000256" key="2">
    <source>
        <dbReference type="ARBA" id="ARBA00012744"/>
    </source>
</evidence>
<sequence>MIYNLRLVRCMSILACNRRHSQPCLLGSHLRLPVFTAEEIQAITGPSDFYRMNTYTMNLCRAGGTDELQGLVNYMFNRPDGTQLGTQANCSWLQDYPEGFRQLLNYIWNRYKHPIYVTENGFCVKNESSKPMEDVLRDIDHVNYFRGITAALKTAVLDDCVDV</sequence>
<dbReference type="EC" id="3.2.1.21" evidence="2"/>
<evidence type="ECO:0000256" key="5">
    <source>
        <dbReference type="PROSITE-ProRule" id="PRU10055"/>
    </source>
</evidence>
<evidence type="ECO:0000256" key="1">
    <source>
        <dbReference type="ARBA" id="ARBA00010838"/>
    </source>
</evidence>
<gene>
    <name evidence="7" type="ORF">SCLCIDRAFT_1154997</name>
</gene>
<keyword evidence="4" id="KW-0326">Glycosidase</keyword>
<evidence type="ECO:0000313" key="8">
    <source>
        <dbReference type="Proteomes" id="UP000053989"/>
    </source>
</evidence>
<dbReference type="GO" id="GO:0008422">
    <property type="term" value="F:beta-glucosidase activity"/>
    <property type="evidence" value="ECO:0007669"/>
    <property type="project" value="TreeGrafter"/>
</dbReference>
<dbReference type="InterPro" id="IPR017853">
    <property type="entry name" value="GH"/>
</dbReference>
<reference evidence="8" key="2">
    <citation type="submission" date="2015-01" db="EMBL/GenBank/DDBJ databases">
        <title>Evolutionary Origins and Diversification of the Mycorrhizal Mutualists.</title>
        <authorList>
            <consortium name="DOE Joint Genome Institute"/>
            <consortium name="Mycorrhizal Genomics Consortium"/>
            <person name="Kohler A."/>
            <person name="Kuo A."/>
            <person name="Nagy L.G."/>
            <person name="Floudas D."/>
            <person name="Copeland A."/>
            <person name="Barry K.W."/>
            <person name="Cichocki N."/>
            <person name="Veneault-Fourrey C."/>
            <person name="LaButti K."/>
            <person name="Lindquist E.A."/>
            <person name="Lipzen A."/>
            <person name="Lundell T."/>
            <person name="Morin E."/>
            <person name="Murat C."/>
            <person name="Riley R."/>
            <person name="Ohm R."/>
            <person name="Sun H."/>
            <person name="Tunlid A."/>
            <person name="Henrissat B."/>
            <person name="Grigoriev I.V."/>
            <person name="Hibbett D.S."/>
            <person name="Martin F."/>
        </authorList>
    </citation>
    <scope>NUCLEOTIDE SEQUENCE [LARGE SCALE GENOMIC DNA]</scope>
    <source>
        <strain evidence="8">Foug A</strain>
    </source>
</reference>